<dbReference type="FunFam" id="1.10.10.10:FF:000001">
    <property type="entry name" value="LysR family transcriptional regulator"/>
    <property type="match status" value="1"/>
</dbReference>
<dbReference type="InterPro" id="IPR000847">
    <property type="entry name" value="LysR_HTH_N"/>
</dbReference>
<evidence type="ECO:0000256" key="1">
    <source>
        <dbReference type="ARBA" id="ARBA00004496"/>
    </source>
</evidence>
<evidence type="ECO:0000256" key="4">
    <source>
        <dbReference type="ARBA" id="ARBA00022490"/>
    </source>
</evidence>
<keyword evidence="11" id="KW-0486">Methionine biosynthesis</keyword>
<evidence type="ECO:0000256" key="7">
    <source>
        <dbReference type="ARBA" id="ARBA00023015"/>
    </source>
</evidence>
<evidence type="ECO:0000256" key="2">
    <source>
        <dbReference type="ARBA" id="ARBA00009437"/>
    </source>
</evidence>
<dbReference type="EMBL" id="SLYB01000003">
    <property type="protein sequence ID" value="TCP96880.1"/>
    <property type="molecule type" value="Genomic_DNA"/>
</dbReference>
<evidence type="ECO:0000256" key="9">
    <source>
        <dbReference type="ARBA" id="ARBA00023159"/>
    </source>
</evidence>
<comment type="caution">
    <text evidence="13">The sequence shown here is derived from an EMBL/GenBank/DDBJ whole genome shotgun (WGS) entry which is preliminary data.</text>
</comment>
<comment type="similarity">
    <text evidence="2">Belongs to the LysR transcriptional regulatory family.</text>
</comment>
<dbReference type="GO" id="GO:0009086">
    <property type="term" value="P:methionine biosynthetic process"/>
    <property type="evidence" value="ECO:0007669"/>
    <property type="project" value="UniProtKB-KW"/>
</dbReference>
<dbReference type="SUPFAM" id="SSF53850">
    <property type="entry name" value="Periplasmic binding protein-like II"/>
    <property type="match status" value="1"/>
</dbReference>
<dbReference type="GO" id="GO:0005737">
    <property type="term" value="C:cytoplasm"/>
    <property type="evidence" value="ECO:0007669"/>
    <property type="project" value="UniProtKB-SubCell"/>
</dbReference>
<evidence type="ECO:0000259" key="12">
    <source>
        <dbReference type="PROSITE" id="PS50931"/>
    </source>
</evidence>
<accession>A0A4R2T3N0</accession>
<feature type="domain" description="HTH lysR-type" evidence="12">
    <location>
        <begin position="6"/>
        <end position="63"/>
    </location>
</feature>
<dbReference type="AlphaFoldDB" id="A0A4R2T3N0"/>
<dbReference type="Gene3D" id="1.10.10.10">
    <property type="entry name" value="Winged helix-like DNA-binding domain superfamily/Winged helix DNA-binding domain"/>
    <property type="match status" value="1"/>
</dbReference>
<keyword evidence="14" id="KW-1185">Reference proteome</keyword>
<dbReference type="Proteomes" id="UP000295763">
    <property type="component" value="Unassembled WGS sequence"/>
</dbReference>
<keyword evidence="4" id="KW-0963">Cytoplasm</keyword>
<sequence length="309" mass="35191">MKPIFLELRHLKTLLALKETGSVSQAAKRVYLTQSALSHQLKFLEEQYDMPLFERKTQPLRFTAAGERLIQLANEILPKVMEAERDLARVKQGEAGELRIAVECHTCFDWLMPAMDSFRSHWPLVELDIVSGFHTDTVGLLLTHRADWAVVSEIEETQGIIHKPLFSYEMVGLCAKDHPLADKEIWEAEDFIDQTWITYPVPDDMLDLLRKVLQPKGIMPNRRTSELTIAIIQLVASKRGIASLPYWAAKPYLDRGYVVAKKITKQGLYSNLYAAFRESDANVAYIDDFYQTVKSQSFATLTGLSVLES</sequence>
<dbReference type="GO" id="GO:0000976">
    <property type="term" value="F:transcription cis-regulatory region binding"/>
    <property type="evidence" value="ECO:0007669"/>
    <property type="project" value="TreeGrafter"/>
</dbReference>
<evidence type="ECO:0000256" key="10">
    <source>
        <dbReference type="ARBA" id="ARBA00023163"/>
    </source>
</evidence>
<keyword evidence="7" id="KW-0805">Transcription regulation</keyword>
<evidence type="ECO:0000256" key="6">
    <source>
        <dbReference type="ARBA" id="ARBA00022605"/>
    </source>
</evidence>
<dbReference type="SUPFAM" id="SSF46785">
    <property type="entry name" value="Winged helix' DNA-binding domain"/>
    <property type="match status" value="1"/>
</dbReference>
<evidence type="ECO:0000256" key="5">
    <source>
        <dbReference type="ARBA" id="ARBA00022491"/>
    </source>
</evidence>
<dbReference type="PROSITE" id="PS50931">
    <property type="entry name" value="HTH_LYSR"/>
    <property type="match status" value="1"/>
</dbReference>
<dbReference type="InterPro" id="IPR036388">
    <property type="entry name" value="WH-like_DNA-bd_sf"/>
</dbReference>
<gene>
    <name evidence="13" type="ORF">EDC44_10378</name>
</gene>
<dbReference type="PANTHER" id="PTHR30126">
    <property type="entry name" value="HTH-TYPE TRANSCRIPTIONAL REGULATOR"/>
    <property type="match status" value="1"/>
</dbReference>
<keyword evidence="5" id="KW-0678">Repressor</keyword>
<proteinExistence type="inferred from homology"/>
<dbReference type="Gene3D" id="3.40.190.10">
    <property type="entry name" value="Periplasmic binding protein-like II"/>
    <property type="match status" value="2"/>
</dbReference>
<evidence type="ECO:0000313" key="13">
    <source>
        <dbReference type="EMBL" id="TCP96880.1"/>
    </source>
</evidence>
<dbReference type="PANTHER" id="PTHR30126:SF25">
    <property type="entry name" value="HTH-TYPE TRANSCRIPTIONAL REGULATOR METR"/>
    <property type="match status" value="1"/>
</dbReference>
<dbReference type="RefSeq" id="WP_131974988.1">
    <property type="nucleotide sequence ID" value="NZ_SLYB01000003.1"/>
</dbReference>
<name>A0A4R2T3N0_9PAST</name>
<evidence type="ECO:0000256" key="3">
    <source>
        <dbReference type="ARBA" id="ARBA00019365"/>
    </source>
</evidence>
<dbReference type="OrthoDB" id="155872at2"/>
<dbReference type="PRINTS" id="PR00039">
    <property type="entry name" value="HTHLYSR"/>
</dbReference>
<organism evidence="13 14">
    <name type="scientific">Cricetibacter osteomyelitidis</name>
    <dbReference type="NCBI Taxonomy" id="1521931"/>
    <lineage>
        <taxon>Bacteria</taxon>
        <taxon>Pseudomonadati</taxon>
        <taxon>Pseudomonadota</taxon>
        <taxon>Gammaproteobacteria</taxon>
        <taxon>Pasteurellales</taxon>
        <taxon>Pasteurellaceae</taxon>
        <taxon>Cricetibacter</taxon>
    </lineage>
</organism>
<keyword evidence="6" id="KW-0028">Amino-acid biosynthesis</keyword>
<comment type="subcellular location">
    <subcellularLocation>
        <location evidence="1">Cytoplasm</location>
    </subcellularLocation>
</comment>
<evidence type="ECO:0000313" key="14">
    <source>
        <dbReference type="Proteomes" id="UP000295763"/>
    </source>
</evidence>
<dbReference type="Pfam" id="PF00126">
    <property type="entry name" value="HTH_1"/>
    <property type="match status" value="1"/>
</dbReference>
<keyword evidence="10" id="KW-0804">Transcription</keyword>
<evidence type="ECO:0000256" key="8">
    <source>
        <dbReference type="ARBA" id="ARBA00023125"/>
    </source>
</evidence>
<evidence type="ECO:0000256" key="11">
    <source>
        <dbReference type="ARBA" id="ARBA00023167"/>
    </source>
</evidence>
<dbReference type="GO" id="GO:0003700">
    <property type="term" value="F:DNA-binding transcription factor activity"/>
    <property type="evidence" value="ECO:0007669"/>
    <property type="project" value="InterPro"/>
</dbReference>
<dbReference type="CDD" id="cd08441">
    <property type="entry name" value="PBP2_MetR"/>
    <property type="match status" value="1"/>
</dbReference>
<keyword evidence="9" id="KW-0010">Activator</keyword>
<dbReference type="InterPro" id="IPR037406">
    <property type="entry name" value="MetR_PBP2"/>
</dbReference>
<dbReference type="InterPro" id="IPR005119">
    <property type="entry name" value="LysR_subst-bd"/>
</dbReference>
<reference evidence="13 14" key="1">
    <citation type="submission" date="2019-03" db="EMBL/GenBank/DDBJ databases">
        <title>Genomic Encyclopedia of Type Strains, Phase IV (KMG-IV): sequencing the most valuable type-strain genomes for metagenomic binning, comparative biology and taxonomic classification.</title>
        <authorList>
            <person name="Goeker M."/>
        </authorList>
    </citation>
    <scope>NUCLEOTIDE SEQUENCE [LARGE SCALE GENOMIC DNA]</scope>
    <source>
        <strain evidence="13 14">DSM 28404</strain>
    </source>
</reference>
<keyword evidence="8" id="KW-0238">DNA-binding</keyword>
<dbReference type="InterPro" id="IPR036390">
    <property type="entry name" value="WH_DNA-bd_sf"/>
</dbReference>
<protein>
    <recommendedName>
        <fullName evidence="3">HTH-type transcriptional regulator MetR</fullName>
    </recommendedName>
</protein>
<dbReference type="Pfam" id="PF03466">
    <property type="entry name" value="LysR_substrate"/>
    <property type="match status" value="1"/>
</dbReference>